<dbReference type="InterPro" id="IPR002104">
    <property type="entry name" value="Integrase_catalytic"/>
</dbReference>
<dbReference type="Proteomes" id="UP000698752">
    <property type="component" value="Unassembled WGS sequence"/>
</dbReference>
<organism evidence="4 5">
    <name type="scientific">Neoroseomonas terrae</name>
    <dbReference type="NCBI Taxonomy" id="424799"/>
    <lineage>
        <taxon>Bacteria</taxon>
        <taxon>Pseudomonadati</taxon>
        <taxon>Pseudomonadota</taxon>
        <taxon>Alphaproteobacteria</taxon>
        <taxon>Acetobacterales</taxon>
        <taxon>Acetobacteraceae</taxon>
        <taxon>Neoroseomonas</taxon>
    </lineage>
</organism>
<evidence type="ECO:0000256" key="2">
    <source>
        <dbReference type="SAM" id="MobiDB-lite"/>
    </source>
</evidence>
<keyword evidence="5" id="KW-1185">Reference proteome</keyword>
<accession>A0ABS5EF34</accession>
<evidence type="ECO:0000313" key="4">
    <source>
        <dbReference type="EMBL" id="MBR0649634.1"/>
    </source>
</evidence>
<evidence type="ECO:0000313" key="5">
    <source>
        <dbReference type="Proteomes" id="UP000698752"/>
    </source>
</evidence>
<proteinExistence type="predicted"/>
<dbReference type="PROSITE" id="PS51898">
    <property type="entry name" value="TYR_RECOMBINASE"/>
    <property type="match status" value="1"/>
</dbReference>
<evidence type="ECO:0000259" key="3">
    <source>
        <dbReference type="PROSITE" id="PS51898"/>
    </source>
</evidence>
<gene>
    <name evidence="4" type="ORF">GXW78_08175</name>
</gene>
<name>A0ABS5EF34_9PROT</name>
<dbReference type="SUPFAM" id="SSF56349">
    <property type="entry name" value="DNA breaking-rejoining enzymes"/>
    <property type="match status" value="1"/>
</dbReference>
<comment type="caution">
    <text evidence="4">The sequence shown here is derived from an EMBL/GenBank/DDBJ whole genome shotgun (WGS) entry which is preliminary data.</text>
</comment>
<feature type="domain" description="Tyr recombinase" evidence="3">
    <location>
        <begin position="160"/>
        <end position="367"/>
    </location>
</feature>
<keyword evidence="1" id="KW-0233">DNA recombination</keyword>
<reference evidence="5" key="1">
    <citation type="journal article" date="2021" name="Syst. Appl. Microbiol.">
        <title>Roseomonas hellenica sp. nov., isolated from roots of wild-growing Alkanna tinctoria.</title>
        <authorList>
            <person name="Rat A."/>
            <person name="Naranjo H.D."/>
            <person name="Lebbe L."/>
            <person name="Cnockaert M."/>
            <person name="Krigas N."/>
            <person name="Grigoriadou K."/>
            <person name="Maloupa E."/>
            <person name="Willems A."/>
        </authorList>
    </citation>
    <scope>NUCLEOTIDE SEQUENCE [LARGE SCALE GENOMIC DNA]</scope>
    <source>
        <strain evidence="5">LMG 31159</strain>
    </source>
</reference>
<dbReference type="Gene3D" id="1.10.443.10">
    <property type="entry name" value="Intergrase catalytic core"/>
    <property type="match status" value="1"/>
</dbReference>
<sequence>MSALRSRAHAALPLASWPAADRAAWAAAHRQGDFLQKDGHATTWRAATERSALGAYGRWLRWSADQGVELSREEPSARLTPDRVHAYVAYLQQDRAPVTVASVLGVMCMVVVALFPEQDWSWLRAVQRRARRRARPVRNKEARVVPATDLFNHGLALMAQADEALERPEAEAPQLPDRQRVAAARDYRDGLIIAVQATIALRVKNLLSIELGRHLRIAHGRATLYFPASEMKTHQAHETDWPASLVSHLDRYLSTVRPILVAAPAPGGCGRYARPPGARLWVGQGGSPLTPAGVQKALARHTRLRFGHALNPHLFRDCLATTQAALDPKHGRYASALLGHGNTRTTERSYIIASQQVALDHHHRVIDAMRKAARAKARSLSRPRALVGAPPRRRTDP</sequence>
<dbReference type="InterPro" id="IPR013762">
    <property type="entry name" value="Integrase-like_cat_sf"/>
</dbReference>
<dbReference type="RefSeq" id="WP_211867741.1">
    <property type="nucleotide sequence ID" value="NZ_JAAEDI010000007.1"/>
</dbReference>
<feature type="region of interest" description="Disordered" evidence="2">
    <location>
        <begin position="373"/>
        <end position="397"/>
    </location>
</feature>
<evidence type="ECO:0000256" key="1">
    <source>
        <dbReference type="ARBA" id="ARBA00023172"/>
    </source>
</evidence>
<protein>
    <recommendedName>
        <fullName evidence="3">Tyr recombinase domain-containing protein</fullName>
    </recommendedName>
</protein>
<dbReference type="EMBL" id="JAAEDI010000007">
    <property type="protein sequence ID" value="MBR0649634.1"/>
    <property type="molecule type" value="Genomic_DNA"/>
</dbReference>
<dbReference type="InterPro" id="IPR011010">
    <property type="entry name" value="DNA_brk_join_enz"/>
</dbReference>